<comment type="caution">
    <text evidence="19">The sequence shown here is derived from an EMBL/GenBank/DDBJ whole genome shotgun (WGS) entry which is preliminary data.</text>
</comment>
<evidence type="ECO:0000256" key="4">
    <source>
        <dbReference type="ARBA" id="ARBA00019541"/>
    </source>
</evidence>
<dbReference type="GeneID" id="90070925"/>
<evidence type="ECO:0000256" key="12">
    <source>
        <dbReference type="ARBA" id="ARBA00023121"/>
    </source>
</evidence>
<name>A0AAV5QDX2_9ASCO</name>
<comment type="subcellular location">
    <subcellularLocation>
        <location evidence="1">Endoplasmic reticulum membrane</location>
        <topology evidence="1">Multi-pass membrane protein</topology>
    </subcellularLocation>
    <subcellularLocation>
        <location evidence="2">Golgi apparatus membrane</location>
        <topology evidence="2">Multi-pass membrane protein</topology>
    </subcellularLocation>
</comment>
<evidence type="ECO:0000256" key="5">
    <source>
        <dbReference type="ARBA" id="ARBA00022574"/>
    </source>
</evidence>
<keyword evidence="9 17" id="KW-1133">Transmembrane helix</keyword>
<dbReference type="SUPFAM" id="SSF50978">
    <property type="entry name" value="WD40 repeat-like"/>
    <property type="match status" value="1"/>
</dbReference>
<evidence type="ECO:0000256" key="14">
    <source>
        <dbReference type="ARBA" id="ARBA00023180"/>
    </source>
</evidence>
<feature type="transmembrane region" description="Helical" evidence="17">
    <location>
        <begin position="344"/>
        <end position="365"/>
    </location>
</feature>
<dbReference type="InterPro" id="IPR053958">
    <property type="entry name" value="HMGCR/SNAP/NPC1-like_SSD"/>
</dbReference>
<keyword evidence="12" id="KW-0446">Lipid-binding</keyword>
<evidence type="ECO:0000256" key="7">
    <source>
        <dbReference type="ARBA" id="ARBA00022737"/>
    </source>
</evidence>
<evidence type="ECO:0000313" key="19">
    <source>
        <dbReference type="EMBL" id="GMM32946.1"/>
    </source>
</evidence>
<evidence type="ECO:0000259" key="18">
    <source>
        <dbReference type="PROSITE" id="PS50156"/>
    </source>
</evidence>
<dbReference type="GO" id="GO:0032936">
    <property type="term" value="C:SREBP-SCAP complex"/>
    <property type="evidence" value="ECO:0007669"/>
    <property type="project" value="TreeGrafter"/>
</dbReference>
<evidence type="ECO:0000256" key="6">
    <source>
        <dbReference type="ARBA" id="ARBA00022692"/>
    </source>
</evidence>
<evidence type="ECO:0000256" key="17">
    <source>
        <dbReference type="SAM" id="Phobius"/>
    </source>
</evidence>
<dbReference type="GO" id="GO:0005789">
    <property type="term" value="C:endoplasmic reticulum membrane"/>
    <property type="evidence" value="ECO:0007669"/>
    <property type="project" value="UniProtKB-SubCell"/>
</dbReference>
<sequence>MVSLQNNSNSSSSIRIRISTMIYLLVANFLNAINAFLYSTASSLIQSYYLRLANSITRCPRVFILVPMSIAFIISYPTIYTLYTTPNLISLSSIENFKSIKVINEFNSSTPATYLNSSSLLSSSLNNNTSSLMIKQIWLSYNMGDSNIEVSSFDAGETYQYNALDKQFLLQALDFQNQLLKNIDLYNPGRNNNINNNHERVFENEDILHSSHSTSFLYSPLNFWNNCHETLQNDPNHLKTIQLTLRKKAGSSNTIPTNPMGLLGGVGKVNGLVYSAEALRISLVYTINSNSKHKQSPGDIWDDNLKKILSEKDSKLLVLSRDPEYKTYTEFVYQISKMSFIDKLILFISNLLIIIYFSISMLNVHGVKSKVGLLLAFVVEMILSSLSSVTITFYFFNDLDLLQIPVQILSFIVVVVGIENMFRLISTISNLKDSIFVPTKFSSLVSKSHITSSIIVAVDLLILIFITPFVSDSARQFCVFASIALIIDHLLHLTFFTAVLSVDIRRLELEDLLEKSRDDALSMQGNNGLATSKFLMKSKFKFTSFLSSAFPSSSTQRSASASVRHVLAQFLLKIKLPFSTSITSSIIMVMCIVIITIRWITEGITFNLVHLIGLGISSNNNNIIGANNLSTSDSIISFLKDFPITTSTSSIEEQNVDIYKQQIDKLQKRLNSDPKFPRSLFMNEKVLGMSISNLLGSYEDTIFQRFLKGSLDNMELKIFVEEPSYAGQKSKFGDLQTLSDFSLSDYVDNIPAATYKFNIYYLLEFLASLAFMLAVSAIIIKYCLRADSLAISSYDDGMGELQRLNESSEEETKFQSKELFGGHALDIVKISSNKASPFVVSIGMDHRVLVWSPAVNPIPQPTNLPVSRQIWPITHATLSMHGNLIAIFSRRGSVKIWSRLTMSWICSVDLPDLKNRVPLESFFRKKTVLGTMMRRKQQQQQQQQQQSQKLHSQSQHPVHKSPEKSQKEAVIQNLGVQIPPIQQQQQLQLSQPSTPVKHSVSRKSSISSLRSNTNKLQATNNNSYQSPPVNVRETHTESDFELTIVLKNGKMFTINCADGTFLETVVVKEELVTAKLVVSPRVNDRLVFGSKSGKIVVATVVNNKWRIRTLFIQEERYNRGKGLMTPLAMQRTTMRMMSGHRGGQLSRQSSMGSMTNVVVPPQVPPEDFEESSIVTVAFVGMIVRTHGLTAELIDVQTGTLVKRFHVGQFKKDSFHVFHEQPTHCRFCGCASVSSLSIVYTELDTNVLIMHTFSNANRAKNSICLRVERDPRETRCLGFDSVVEHQHWLENVECWELTELNMVQGIRKKSDCEVLNGKFDEGDFSRYNLTNMRSGKRFTSPKRKPCNVAPTHIADMWEGFTMNANGKVSYYDIPNGENEGLLVKKISSIARFGHKSIVVPFGNIMKVLYMGNDELILQNLDEDGNSNQKISGLSFVNKRRLRKTELMSSTNFGELPRMLQTQRVVNDPTNIVEF</sequence>
<keyword evidence="8" id="KW-0256">Endoplasmic reticulum</keyword>
<feature type="transmembrane region" description="Helical" evidence="17">
    <location>
        <begin position="371"/>
        <end position="396"/>
    </location>
</feature>
<evidence type="ECO:0000256" key="11">
    <source>
        <dbReference type="ARBA" id="ARBA00023098"/>
    </source>
</evidence>
<dbReference type="Gene3D" id="2.130.10.10">
    <property type="entry name" value="YVTN repeat-like/Quinoprotein amine dehydrogenase"/>
    <property type="match status" value="1"/>
</dbReference>
<comment type="similarity">
    <text evidence="3">Belongs to the WD repeat SCAP family.</text>
</comment>
<dbReference type="InterPro" id="IPR015943">
    <property type="entry name" value="WD40/YVTN_repeat-like_dom_sf"/>
</dbReference>
<keyword evidence="20" id="KW-1185">Reference proteome</keyword>
<keyword evidence="11" id="KW-0443">Lipid metabolism</keyword>
<evidence type="ECO:0000313" key="20">
    <source>
        <dbReference type="Proteomes" id="UP001360560"/>
    </source>
</evidence>
<keyword evidence="6 17" id="KW-0812">Transmembrane</keyword>
<dbReference type="Proteomes" id="UP001360560">
    <property type="component" value="Unassembled WGS sequence"/>
</dbReference>
<organism evidence="19 20">
    <name type="scientific">Saccharomycopsis crataegensis</name>
    <dbReference type="NCBI Taxonomy" id="43959"/>
    <lineage>
        <taxon>Eukaryota</taxon>
        <taxon>Fungi</taxon>
        <taxon>Dikarya</taxon>
        <taxon>Ascomycota</taxon>
        <taxon>Saccharomycotina</taxon>
        <taxon>Saccharomycetes</taxon>
        <taxon>Saccharomycopsidaceae</taxon>
        <taxon>Saccharomycopsis</taxon>
    </lineage>
</organism>
<evidence type="ECO:0000256" key="2">
    <source>
        <dbReference type="ARBA" id="ARBA00004653"/>
    </source>
</evidence>
<dbReference type="PROSITE" id="PS50156">
    <property type="entry name" value="SSD"/>
    <property type="match status" value="1"/>
</dbReference>
<feature type="region of interest" description="Disordered" evidence="16">
    <location>
        <begin position="983"/>
        <end position="1030"/>
    </location>
</feature>
<feature type="transmembrane region" description="Helical" evidence="17">
    <location>
        <begin position="61"/>
        <end position="83"/>
    </location>
</feature>
<keyword evidence="15" id="KW-0753">Steroid metabolism</keyword>
<keyword evidence="13 17" id="KW-0472">Membrane</keyword>
<dbReference type="GO" id="GO:0032934">
    <property type="term" value="F:sterol binding"/>
    <property type="evidence" value="ECO:0007669"/>
    <property type="project" value="InterPro"/>
</dbReference>
<dbReference type="GO" id="GO:0000139">
    <property type="term" value="C:Golgi membrane"/>
    <property type="evidence" value="ECO:0007669"/>
    <property type="project" value="UniProtKB-SubCell"/>
</dbReference>
<dbReference type="RefSeq" id="XP_064849946.1">
    <property type="nucleotide sequence ID" value="XM_064993874.1"/>
</dbReference>
<feature type="transmembrane region" description="Helical" evidence="17">
    <location>
        <begin position="449"/>
        <end position="470"/>
    </location>
</feature>
<evidence type="ECO:0000256" key="3">
    <source>
        <dbReference type="ARBA" id="ARBA00007410"/>
    </source>
</evidence>
<evidence type="ECO:0000256" key="10">
    <source>
        <dbReference type="ARBA" id="ARBA00023034"/>
    </source>
</evidence>
<reference evidence="19 20" key="1">
    <citation type="journal article" date="2023" name="Elife">
        <title>Identification of key yeast species and microbe-microbe interactions impacting larval growth of Drosophila in the wild.</title>
        <authorList>
            <person name="Mure A."/>
            <person name="Sugiura Y."/>
            <person name="Maeda R."/>
            <person name="Honda K."/>
            <person name="Sakurai N."/>
            <person name="Takahashi Y."/>
            <person name="Watada M."/>
            <person name="Katoh T."/>
            <person name="Gotoh A."/>
            <person name="Gotoh Y."/>
            <person name="Taniguchi I."/>
            <person name="Nakamura K."/>
            <person name="Hayashi T."/>
            <person name="Katayama T."/>
            <person name="Uemura T."/>
            <person name="Hattori Y."/>
        </authorList>
    </citation>
    <scope>NUCLEOTIDE SEQUENCE [LARGE SCALE GENOMIC DNA]</scope>
    <source>
        <strain evidence="19 20">SC-9</strain>
    </source>
</reference>
<feature type="compositionally biased region" description="Low complexity" evidence="16">
    <location>
        <begin position="938"/>
        <end position="956"/>
    </location>
</feature>
<keyword evidence="10" id="KW-0333">Golgi apparatus</keyword>
<dbReference type="InterPro" id="IPR036322">
    <property type="entry name" value="WD40_repeat_dom_sf"/>
</dbReference>
<dbReference type="GO" id="GO:0032933">
    <property type="term" value="P:SREBP signaling pathway"/>
    <property type="evidence" value="ECO:0007669"/>
    <property type="project" value="InterPro"/>
</dbReference>
<feature type="compositionally biased region" description="Low complexity" evidence="16">
    <location>
        <begin position="983"/>
        <end position="1011"/>
    </location>
</feature>
<keyword evidence="14" id="KW-0325">Glycoprotein</keyword>
<gene>
    <name evidence="19" type="ORF">DASC09_002710</name>
</gene>
<dbReference type="GO" id="GO:0008202">
    <property type="term" value="P:steroid metabolic process"/>
    <property type="evidence" value="ECO:0007669"/>
    <property type="project" value="UniProtKB-KW"/>
</dbReference>
<dbReference type="GO" id="GO:0045540">
    <property type="term" value="P:regulation of cholesterol biosynthetic process"/>
    <property type="evidence" value="ECO:0007669"/>
    <property type="project" value="TreeGrafter"/>
</dbReference>
<accession>A0AAV5QDX2</accession>
<dbReference type="PANTHER" id="PTHR46378:SF1">
    <property type="entry name" value="STEROL REGULATORY ELEMENT-BINDING PROTEIN CLEAVAGE-ACTIVATING PROTEIN"/>
    <property type="match status" value="1"/>
</dbReference>
<proteinExistence type="inferred from homology"/>
<keyword evidence="5" id="KW-0853">WD repeat</keyword>
<feature type="transmembrane region" description="Helical" evidence="17">
    <location>
        <begin position="477"/>
        <end position="502"/>
    </location>
</feature>
<feature type="transmembrane region" description="Helical" evidence="17">
    <location>
        <begin position="759"/>
        <end position="780"/>
    </location>
</feature>
<feature type="transmembrane region" description="Helical" evidence="17">
    <location>
        <begin position="21"/>
        <end position="41"/>
    </location>
</feature>
<feature type="domain" description="SSD" evidence="18">
    <location>
        <begin position="342"/>
        <end position="502"/>
    </location>
</feature>
<evidence type="ECO:0000256" key="15">
    <source>
        <dbReference type="ARBA" id="ARBA00023221"/>
    </source>
</evidence>
<evidence type="ECO:0000256" key="1">
    <source>
        <dbReference type="ARBA" id="ARBA00004477"/>
    </source>
</evidence>
<feature type="compositionally biased region" description="Polar residues" evidence="16">
    <location>
        <begin position="1012"/>
        <end position="1028"/>
    </location>
</feature>
<feature type="region of interest" description="Disordered" evidence="16">
    <location>
        <begin position="932"/>
        <end position="967"/>
    </location>
</feature>
<dbReference type="InterPro" id="IPR030225">
    <property type="entry name" value="SCAP"/>
</dbReference>
<evidence type="ECO:0000256" key="13">
    <source>
        <dbReference type="ARBA" id="ARBA00023136"/>
    </source>
</evidence>
<evidence type="ECO:0000256" key="8">
    <source>
        <dbReference type="ARBA" id="ARBA00022824"/>
    </source>
</evidence>
<feature type="transmembrane region" description="Helical" evidence="17">
    <location>
        <begin position="578"/>
        <end position="600"/>
    </location>
</feature>
<keyword evidence="7" id="KW-0677">Repeat</keyword>
<evidence type="ECO:0000256" key="16">
    <source>
        <dbReference type="SAM" id="MobiDB-lite"/>
    </source>
</evidence>
<dbReference type="PANTHER" id="PTHR46378">
    <property type="entry name" value="STEROL REGULATORY ELEMENT-BINDING PROTEIN CLEAVAGE-ACTIVATING PROTEIN"/>
    <property type="match status" value="1"/>
</dbReference>
<evidence type="ECO:0000256" key="9">
    <source>
        <dbReference type="ARBA" id="ARBA00022989"/>
    </source>
</evidence>
<dbReference type="InterPro" id="IPR000731">
    <property type="entry name" value="SSD"/>
</dbReference>
<dbReference type="EMBL" id="BTFZ01000001">
    <property type="protein sequence ID" value="GMM32946.1"/>
    <property type="molecule type" value="Genomic_DNA"/>
</dbReference>
<dbReference type="Pfam" id="PF12349">
    <property type="entry name" value="Sterol-sensing"/>
    <property type="match status" value="1"/>
</dbReference>
<protein>
    <recommendedName>
        <fullName evidence="4">Sterol regulatory element-binding protein cleavage-activating protein</fullName>
    </recommendedName>
</protein>